<sequence>IIWVMLETDNQLTMGATKEPTAIVSVECIGRLKPKLNLQFGTKLEEYLLQNLDIPKN</sequence>
<evidence type="ECO:0000313" key="2">
    <source>
        <dbReference type="EMBL" id="KAK0057564.1"/>
    </source>
</evidence>
<dbReference type="SMR" id="A0AAD8BPR5"/>
<accession>A0AAD8BPR5</accession>
<evidence type="ECO:0000256" key="1">
    <source>
        <dbReference type="ARBA" id="ARBA00005851"/>
    </source>
</evidence>
<evidence type="ECO:0000313" key="3">
    <source>
        <dbReference type="Proteomes" id="UP001233172"/>
    </source>
</evidence>
<dbReference type="Pfam" id="PF01187">
    <property type="entry name" value="MIF"/>
    <property type="match status" value="1"/>
</dbReference>
<dbReference type="InterPro" id="IPR014347">
    <property type="entry name" value="Tautomerase/MIF_sf"/>
</dbReference>
<comment type="similarity">
    <text evidence="1">Belongs to the MIF family.</text>
</comment>
<reference evidence="2" key="2">
    <citation type="submission" date="2023-04" db="EMBL/GenBank/DDBJ databases">
        <authorList>
            <person name="Bu L."/>
            <person name="Lu L."/>
            <person name="Laidemitt M.R."/>
            <person name="Zhang S.M."/>
            <person name="Mutuku M."/>
            <person name="Mkoji G."/>
            <person name="Steinauer M."/>
            <person name="Loker E.S."/>
        </authorList>
    </citation>
    <scope>NUCLEOTIDE SEQUENCE</scope>
    <source>
        <strain evidence="2">KasaAsao</strain>
        <tissue evidence="2">Whole Snail</tissue>
    </source>
</reference>
<feature type="non-terminal residue" evidence="2">
    <location>
        <position position="1"/>
    </location>
</feature>
<keyword evidence="3" id="KW-1185">Reference proteome</keyword>
<gene>
    <name evidence="2" type="ORF">Bpfe_013082</name>
</gene>
<dbReference type="InterPro" id="IPR001398">
    <property type="entry name" value="Macrophage_inhib_fac"/>
</dbReference>
<dbReference type="EMBL" id="JASAOG010000054">
    <property type="protein sequence ID" value="KAK0057564.1"/>
    <property type="molecule type" value="Genomic_DNA"/>
</dbReference>
<proteinExistence type="inferred from homology"/>
<dbReference type="Proteomes" id="UP001233172">
    <property type="component" value="Unassembled WGS sequence"/>
</dbReference>
<dbReference type="SUPFAM" id="SSF55331">
    <property type="entry name" value="Tautomerase/MIF"/>
    <property type="match status" value="1"/>
</dbReference>
<dbReference type="AlphaFoldDB" id="A0AAD8BPR5"/>
<dbReference type="Gene3D" id="3.30.429.10">
    <property type="entry name" value="Macrophage Migration Inhibitory Factor"/>
    <property type="match status" value="1"/>
</dbReference>
<comment type="caution">
    <text evidence="2">The sequence shown here is derived from an EMBL/GenBank/DDBJ whole genome shotgun (WGS) entry which is preliminary data.</text>
</comment>
<organism evidence="2 3">
    <name type="scientific">Biomphalaria pfeifferi</name>
    <name type="common">Bloodfluke planorb</name>
    <name type="synonym">Freshwater snail</name>
    <dbReference type="NCBI Taxonomy" id="112525"/>
    <lineage>
        <taxon>Eukaryota</taxon>
        <taxon>Metazoa</taxon>
        <taxon>Spiralia</taxon>
        <taxon>Lophotrochozoa</taxon>
        <taxon>Mollusca</taxon>
        <taxon>Gastropoda</taxon>
        <taxon>Heterobranchia</taxon>
        <taxon>Euthyneura</taxon>
        <taxon>Panpulmonata</taxon>
        <taxon>Hygrophila</taxon>
        <taxon>Lymnaeoidea</taxon>
        <taxon>Planorbidae</taxon>
        <taxon>Biomphalaria</taxon>
    </lineage>
</organism>
<protein>
    <submittedName>
        <fullName evidence="2">MIF-like protein mif-2</fullName>
    </submittedName>
</protein>
<feature type="non-terminal residue" evidence="2">
    <location>
        <position position="57"/>
    </location>
</feature>
<name>A0AAD8BPR5_BIOPF</name>
<reference evidence="2" key="1">
    <citation type="journal article" date="2023" name="PLoS Negl. Trop. Dis.">
        <title>A genome sequence for Biomphalaria pfeifferi, the major vector snail for the human-infecting parasite Schistosoma mansoni.</title>
        <authorList>
            <person name="Bu L."/>
            <person name="Lu L."/>
            <person name="Laidemitt M.R."/>
            <person name="Zhang S.M."/>
            <person name="Mutuku M."/>
            <person name="Mkoji G."/>
            <person name="Steinauer M."/>
            <person name="Loker E.S."/>
        </authorList>
    </citation>
    <scope>NUCLEOTIDE SEQUENCE</scope>
    <source>
        <strain evidence="2">KasaAsao</strain>
    </source>
</reference>